<feature type="non-terminal residue" evidence="7">
    <location>
        <position position="294"/>
    </location>
</feature>
<evidence type="ECO:0000313" key="7">
    <source>
        <dbReference type="EMBL" id="MAH63485.1"/>
    </source>
</evidence>
<feature type="domain" description="ABC transmembrane type-1" evidence="6">
    <location>
        <begin position="106"/>
        <end position="294"/>
    </location>
</feature>
<evidence type="ECO:0000256" key="3">
    <source>
        <dbReference type="ARBA" id="ARBA00022989"/>
    </source>
</evidence>
<dbReference type="Gene3D" id="1.10.3720.10">
    <property type="entry name" value="MetI-like"/>
    <property type="match status" value="1"/>
</dbReference>
<dbReference type="PANTHER" id="PTHR43376:SF1">
    <property type="entry name" value="OLIGOPEPTIDE TRANSPORT SYSTEM PERMEASE PROTEIN"/>
    <property type="match status" value="1"/>
</dbReference>
<evidence type="ECO:0000256" key="4">
    <source>
        <dbReference type="ARBA" id="ARBA00023136"/>
    </source>
</evidence>
<dbReference type="PROSITE" id="PS50928">
    <property type="entry name" value="ABC_TM1"/>
    <property type="match status" value="1"/>
</dbReference>
<gene>
    <name evidence="7" type="ORF">CMN54_08590</name>
</gene>
<dbReference type="GO" id="GO:0055085">
    <property type="term" value="P:transmembrane transport"/>
    <property type="evidence" value="ECO:0007669"/>
    <property type="project" value="InterPro"/>
</dbReference>
<comment type="subcellular location">
    <subcellularLocation>
        <location evidence="5">Cell membrane</location>
        <topology evidence="5">Multi-pass membrane protein</topology>
    </subcellularLocation>
    <subcellularLocation>
        <location evidence="1">Membrane</location>
        <topology evidence="1">Multi-pass membrane protein</topology>
    </subcellularLocation>
</comment>
<reference evidence="8" key="1">
    <citation type="submission" date="2017-09" db="EMBL/GenBank/DDBJ databases">
        <title>The Reconstruction of 2,631 Draft Metagenome-Assembled Genomes from the Global Oceans.</title>
        <authorList>
            <person name="Tully B.J."/>
            <person name="Graham E.D."/>
            <person name="Heidelberg J.F."/>
        </authorList>
    </citation>
    <scope>NUCLEOTIDE SEQUENCE [LARGE SCALE GENOMIC DNA]</scope>
</reference>
<keyword evidence="5" id="KW-0813">Transport</keyword>
<dbReference type="CDD" id="cd06261">
    <property type="entry name" value="TM_PBP2"/>
    <property type="match status" value="1"/>
</dbReference>
<proteinExistence type="inferred from homology"/>
<sequence length="294" mass="32894">MNIVYYIRRIFLFIIVIITAISLNFFLPRWTGQDPVQQKIVQLEIESGGGGGEKSELIESYRKKFGLDKSLTEQYFTYIISTLKLDFGYSISLYPSKVADLIGRALPWTLGLLTVSTIISFVVGSLIGAYLTWSRGRKILESIIPVLFIFSAIPFYLLGLVLIWLFAFELSWFPLFGGYRPTTIPDNTLKFFLEVLEHSILPAFSIILAQSGFWALGMRSMMVTTKGEDYMTLAEAKGLKSSRIFFNYGIKNAILPQVTALALSLSHIISGAILVEIVFSHPGIGSLLYQGIKA</sequence>
<evidence type="ECO:0000256" key="5">
    <source>
        <dbReference type="RuleBase" id="RU363032"/>
    </source>
</evidence>
<dbReference type="InterPro" id="IPR035906">
    <property type="entry name" value="MetI-like_sf"/>
</dbReference>
<feature type="transmembrane region" description="Helical" evidence="5">
    <location>
        <begin position="6"/>
        <end position="27"/>
    </location>
</feature>
<dbReference type="SUPFAM" id="SSF161098">
    <property type="entry name" value="MetI-like"/>
    <property type="match status" value="1"/>
</dbReference>
<keyword evidence="3 5" id="KW-1133">Transmembrane helix</keyword>
<keyword evidence="4 5" id="KW-0472">Membrane</keyword>
<name>A0A2D6YK59_9DELT</name>
<dbReference type="PANTHER" id="PTHR43376">
    <property type="entry name" value="OLIGOPEPTIDE TRANSPORT SYSTEM PERMEASE PROTEIN"/>
    <property type="match status" value="1"/>
</dbReference>
<evidence type="ECO:0000256" key="2">
    <source>
        <dbReference type="ARBA" id="ARBA00022692"/>
    </source>
</evidence>
<dbReference type="InterPro" id="IPR000515">
    <property type="entry name" value="MetI-like"/>
</dbReference>
<feature type="transmembrane region" description="Helical" evidence="5">
    <location>
        <begin position="199"/>
        <end position="216"/>
    </location>
</feature>
<evidence type="ECO:0000256" key="1">
    <source>
        <dbReference type="ARBA" id="ARBA00004141"/>
    </source>
</evidence>
<evidence type="ECO:0000259" key="6">
    <source>
        <dbReference type="PROSITE" id="PS50928"/>
    </source>
</evidence>
<protein>
    <submittedName>
        <fullName evidence="7">ABC transporter permease</fullName>
    </submittedName>
</protein>
<dbReference type="GO" id="GO:0005886">
    <property type="term" value="C:plasma membrane"/>
    <property type="evidence" value="ECO:0007669"/>
    <property type="project" value="UniProtKB-SubCell"/>
</dbReference>
<dbReference type="Pfam" id="PF00528">
    <property type="entry name" value="BPD_transp_1"/>
    <property type="match status" value="1"/>
</dbReference>
<feature type="transmembrane region" description="Helical" evidence="5">
    <location>
        <begin position="143"/>
        <end position="167"/>
    </location>
</feature>
<organism evidence="7 8">
    <name type="scientific">SAR324 cluster bacterium</name>
    <dbReference type="NCBI Taxonomy" id="2024889"/>
    <lineage>
        <taxon>Bacteria</taxon>
        <taxon>Deltaproteobacteria</taxon>
        <taxon>SAR324 cluster</taxon>
    </lineage>
</organism>
<comment type="caution">
    <text evidence="7">The sequence shown here is derived from an EMBL/GenBank/DDBJ whole genome shotgun (WGS) entry which is preliminary data.</text>
</comment>
<comment type="similarity">
    <text evidence="5">Belongs to the binding-protein-dependent transport system permease family.</text>
</comment>
<evidence type="ECO:0000313" key="8">
    <source>
        <dbReference type="Proteomes" id="UP000226525"/>
    </source>
</evidence>
<keyword evidence="2 5" id="KW-0812">Transmembrane</keyword>
<dbReference type="EMBL" id="NZEX01000095">
    <property type="protein sequence ID" value="MAH63485.1"/>
    <property type="molecule type" value="Genomic_DNA"/>
</dbReference>
<feature type="transmembrane region" description="Helical" evidence="5">
    <location>
        <begin position="106"/>
        <end position="131"/>
    </location>
</feature>
<dbReference type="Proteomes" id="UP000226525">
    <property type="component" value="Unassembled WGS sequence"/>
</dbReference>
<dbReference type="AlphaFoldDB" id="A0A2D6YK59"/>
<accession>A0A2D6YK59</accession>